<evidence type="ECO:0000313" key="1">
    <source>
        <dbReference type="EMBL" id="MED6141076.1"/>
    </source>
</evidence>
<accession>A0ABU6SX84</accession>
<comment type="caution">
    <text evidence="1">The sequence shown here is derived from an EMBL/GenBank/DDBJ whole genome shotgun (WGS) entry which is preliminary data.</text>
</comment>
<proteinExistence type="predicted"/>
<feature type="non-terminal residue" evidence="1">
    <location>
        <position position="182"/>
    </location>
</feature>
<keyword evidence="2" id="KW-1185">Reference proteome</keyword>
<dbReference type="EMBL" id="JASCZI010063124">
    <property type="protein sequence ID" value="MED6141076.1"/>
    <property type="molecule type" value="Genomic_DNA"/>
</dbReference>
<name>A0ABU6SX84_9FABA</name>
<protein>
    <submittedName>
        <fullName evidence="1">Uncharacterized protein</fullName>
    </submittedName>
</protein>
<sequence length="182" mass="20571">MAEIPALFYKFYKQELNDKAIFNDDAGNDIEVQLEKGERTAVIVKGLANIVYVYGLSLGGWLKVLYMGDDHFYTVKVMDQNMTSKEVECFPCRFYIDMKPPYASLNGKANTSPTPTFEQSTNLPTPLEVEEADPAMSPTYLSFFQEFFPNECCLISDGKGPPPLQVPLKRESCRAVFYSTIK</sequence>
<gene>
    <name evidence="1" type="ORF">PIB30_099760</name>
</gene>
<dbReference type="Proteomes" id="UP001341840">
    <property type="component" value="Unassembled WGS sequence"/>
</dbReference>
<organism evidence="1 2">
    <name type="scientific">Stylosanthes scabra</name>
    <dbReference type="NCBI Taxonomy" id="79078"/>
    <lineage>
        <taxon>Eukaryota</taxon>
        <taxon>Viridiplantae</taxon>
        <taxon>Streptophyta</taxon>
        <taxon>Embryophyta</taxon>
        <taxon>Tracheophyta</taxon>
        <taxon>Spermatophyta</taxon>
        <taxon>Magnoliopsida</taxon>
        <taxon>eudicotyledons</taxon>
        <taxon>Gunneridae</taxon>
        <taxon>Pentapetalae</taxon>
        <taxon>rosids</taxon>
        <taxon>fabids</taxon>
        <taxon>Fabales</taxon>
        <taxon>Fabaceae</taxon>
        <taxon>Papilionoideae</taxon>
        <taxon>50 kb inversion clade</taxon>
        <taxon>dalbergioids sensu lato</taxon>
        <taxon>Dalbergieae</taxon>
        <taxon>Pterocarpus clade</taxon>
        <taxon>Stylosanthes</taxon>
    </lineage>
</organism>
<reference evidence="1 2" key="1">
    <citation type="journal article" date="2023" name="Plants (Basel)">
        <title>Bridging the Gap: Combining Genomics and Transcriptomics Approaches to Understand Stylosanthes scabra, an Orphan Legume from the Brazilian Caatinga.</title>
        <authorList>
            <person name="Ferreira-Neto J.R.C."/>
            <person name="da Silva M.D."/>
            <person name="Binneck E."/>
            <person name="de Melo N.F."/>
            <person name="da Silva R.H."/>
            <person name="de Melo A.L.T.M."/>
            <person name="Pandolfi V."/>
            <person name="Bustamante F.O."/>
            <person name="Brasileiro-Vidal A.C."/>
            <person name="Benko-Iseppon A.M."/>
        </authorList>
    </citation>
    <scope>NUCLEOTIDE SEQUENCE [LARGE SCALE GENOMIC DNA]</scope>
    <source>
        <tissue evidence="1">Leaves</tissue>
    </source>
</reference>
<evidence type="ECO:0000313" key="2">
    <source>
        <dbReference type="Proteomes" id="UP001341840"/>
    </source>
</evidence>